<feature type="region of interest" description="Disordered" evidence="1">
    <location>
        <begin position="124"/>
        <end position="226"/>
    </location>
</feature>
<feature type="compositionally biased region" description="Low complexity" evidence="1">
    <location>
        <begin position="147"/>
        <end position="167"/>
    </location>
</feature>
<dbReference type="InterPro" id="IPR019692">
    <property type="entry name" value="CFP-6_PH"/>
</dbReference>
<feature type="compositionally biased region" description="Acidic residues" evidence="1">
    <location>
        <begin position="137"/>
        <end position="146"/>
    </location>
</feature>
<feature type="domain" description="Low molecular weight protein antigen 6 PH" evidence="3">
    <location>
        <begin position="61"/>
        <end position="131"/>
    </location>
</feature>
<evidence type="ECO:0000256" key="2">
    <source>
        <dbReference type="SAM" id="Phobius"/>
    </source>
</evidence>
<keyword evidence="2" id="KW-1133">Transmembrane helix</keyword>
<organism evidence="4 5">
    <name type="scientific">Actinokineospora terrae</name>
    <dbReference type="NCBI Taxonomy" id="155974"/>
    <lineage>
        <taxon>Bacteria</taxon>
        <taxon>Bacillati</taxon>
        <taxon>Actinomycetota</taxon>
        <taxon>Actinomycetes</taxon>
        <taxon>Pseudonocardiales</taxon>
        <taxon>Pseudonocardiaceae</taxon>
        <taxon>Actinokineospora</taxon>
    </lineage>
</organism>
<evidence type="ECO:0000256" key="1">
    <source>
        <dbReference type="SAM" id="MobiDB-lite"/>
    </source>
</evidence>
<sequence>MHHLRVSEQQQVPSRLVFRVPGIAVLAALLFAICATPFAFAAPGLVAVYVIPIALVVWVLRVRTTADAEGLVVREVVSSRPLPWKLLKGLRLNAAGRVSAVLHDDTEVALPQVRTRHLPALALVSGGRLADPTEGGPEGEPDDEALVEAPAESPAEPQAESAVESAVDAPAEDLVEPPAASPVESPADSPVAPPAESAAEAPVEPGSGAGAAEVTEEAGHRTGTRE</sequence>
<keyword evidence="2" id="KW-0812">Transmembrane</keyword>
<keyword evidence="5" id="KW-1185">Reference proteome</keyword>
<protein>
    <submittedName>
        <fullName evidence="4">PH domain-containing protein</fullName>
    </submittedName>
</protein>
<evidence type="ECO:0000313" key="4">
    <source>
        <dbReference type="EMBL" id="SER59549.1"/>
    </source>
</evidence>
<gene>
    <name evidence="4" type="ORF">SAMN04487818_104251</name>
</gene>
<feature type="transmembrane region" description="Helical" evidence="2">
    <location>
        <begin position="39"/>
        <end position="60"/>
    </location>
</feature>
<dbReference type="Pfam" id="PF10756">
    <property type="entry name" value="bPH_6"/>
    <property type="match status" value="1"/>
</dbReference>
<dbReference type="AlphaFoldDB" id="A0A1H9QI69"/>
<dbReference type="Proteomes" id="UP000199051">
    <property type="component" value="Unassembled WGS sequence"/>
</dbReference>
<name>A0A1H9QI69_9PSEU</name>
<accession>A0A1H9QI69</accession>
<keyword evidence="2" id="KW-0472">Membrane</keyword>
<feature type="transmembrane region" description="Helical" evidence="2">
    <location>
        <begin position="16"/>
        <end position="33"/>
    </location>
</feature>
<evidence type="ECO:0000313" key="5">
    <source>
        <dbReference type="Proteomes" id="UP000199051"/>
    </source>
</evidence>
<reference evidence="5" key="1">
    <citation type="submission" date="2016-10" db="EMBL/GenBank/DDBJ databases">
        <authorList>
            <person name="Varghese N."/>
            <person name="Submissions S."/>
        </authorList>
    </citation>
    <scope>NUCLEOTIDE SEQUENCE [LARGE SCALE GENOMIC DNA]</scope>
    <source>
        <strain evidence="5">DSM 44260</strain>
    </source>
</reference>
<dbReference type="STRING" id="155974.SAMN04487818_104251"/>
<feature type="compositionally biased region" description="Basic and acidic residues" evidence="1">
    <location>
        <begin position="217"/>
        <end position="226"/>
    </location>
</feature>
<evidence type="ECO:0000259" key="3">
    <source>
        <dbReference type="Pfam" id="PF10756"/>
    </source>
</evidence>
<feature type="compositionally biased region" description="Low complexity" evidence="1">
    <location>
        <begin position="176"/>
        <end position="213"/>
    </location>
</feature>
<proteinExistence type="predicted"/>
<dbReference type="EMBL" id="FOGI01000004">
    <property type="protein sequence ID" value="SER59549.1"/>
    <property type="molecule type" value="Genomic_DNA"/>
</dbReference>